<dbReference type="PANTHER" id="PTHR42085:SF2">
    <property type="entry name" value="F-BOX DOMAIN-CONTAINING PROTEIN"/>
    <property type="match status" value="1"/>
</dbReference>
<organism evidence="1 2">
    <name type="scientific">Parachaetomium inaequale</name>
    <dbReference type="NCBI Taxonomy" id="2588326"/>
    <lineage>
        <taxon>Eukaryota</taxon>
        <taxon>Fungi</taxon>
        <taxon>Dikarya</taxon>
        <taxon>Ascomycota</taxon>
        <taxon>Pezizomycotina</taxon>
        <taxon>Sordariomycetes</taxon>
        <taxon>Sordariomycetidae</taxon>
        <taxon>Sordariales</taxon>
        <taxon>Chaetomiaceae</taxon>
        <taxon>Parachaetomium</taxon>
    </lineage>
</organism>
<reference evidence="2" key="1">
    <citation type="journal article" date="2023" name="Mol. Phylogenet. Evol.">
        <title>Genome-scale phylogeny and comparative genomics of the fungal order Sordariales.</title>
        <authorList>
            <person name="Hensen N."/>
            <person name="Bonometti L."/>
            <person name="Westerberg I."/>
            <person name="Brannstrom I.O."/>
            <person name="Guillou S."/>
            <person name="Cros-Aarteil S."/>
            <person name="Calhoun S."/>
            <person name="Haridas S."/>
            <person name="Kuo A."/>
            <person name="Mondo S."/>
            <person name="Pangilinan J."/>
            <person name="Riley R."/>
            <person name="LaButti K."/>
            <person name="Andreopoulos B."/>
            <person name="Lipzen A."/>
            <person name="Chen C."/>
            <person name="Yan M."/>
            <person name="Daum C."/>
            <person name="Ng V."/>
            <person name="Clum A."/>
            <person name="Steindorff A."/>
            <person name="Ohm R.A."/>
            <person name="Martin F."/>
            <person name="Silar P."/>
            <person name="Natvig D.O."/>
            <person name="Lalanne C."/>
            <person name="Gautier V."/>
            <person name="Ament-Velasquez S.L."/>
            <person name="Kruys A."/>
            <person name="Hutchinson M.I."/>
            <person name="Powell A.J."/>
            <person name="Barry K."/>
            <person name="Miller A.N."/>
            <person name="Grigoriev I.V."/>
            <person name="Debuchy R."/>
            <person name="Gladieux P."/>
            <person name="Hiltunen Thoren M."/>
            <person name="Johannesson H."/>
        </authorList>
    </citation>
    <scope>NUCLEOTIDE SEQUENCE [LARGE SCALE GENOMIC DNA]</scope>
    <source>
        <strain evidence="2">CBS 284.82</strain>
    </source>
</reference>
<comment type="caution">
    <text evidence="1">The sequence shown here is derived from an EMBL/GenBank/DDBJ whole genome shotgun (WGS) entry which is preliminary data.</text>
</comment>
<accession>A0AAN6PBK7</accession>
<evidence type="ECO:0000313" key="1">
    <source>
        <dbReference type="EMBL" id="KAK4033366.1"/>
    </source>
</evidence>
<dbReference type="PANTHER" id="PTHR42085">
    <property type="entry name" value="F-BOX DOMAIN-CONTAINING PROTEIN"/>
    <property type="match status" value="1"/>
</dbReference>
<name>A0AAN6PBK7_9PEZI</name>
<dbReference type="InterPro" id="IPR038883">
    <property type="entry name" value="AN11006-like"/>
</dbReference>
<dbReference type="AlphaFoldDB" id="A0AAN6PBK7"/>
<gene>
    <name evidence="1" type="ORF">C8A01DRAFT_40155</name>
</gene>
<protein>
    <submittedName>
        <fullName evidence="1">Uncharacterized protein</fullName>
    </submittedName>
</protein>
<evidence type="ECO:0000313" key="2">
    <source>
        <dbReference type="Proteomes" id="UP001303115"/>
    </source>
</evidence>
<sequence>MSVTELARALPDTTSNHFRFMDLPPELRLQVYRHLLFAVQGIHLWCLAYREPTCPDPRHHPNICTTVLKLCRQITDEALSVLYGENTFVFLEYDIDRGTPQLHFPEATLLRIRKLRVVHPCGLNPYPPPDGRMPLAPWPAEPPNSPDIWRSVLANLNSLTLVLSVPCAGITAEEAAEEVARHAANYQAGATAAKAVMNFYQSGVPPSVAVHRRVLCHFNVCPSRSFETVGGKCEALHRYIEKIWLGE</sequence>
<proteinExistence type="predicted"/>
<keyword evidence="2" id="KW-1185">Reference proteome</keyword>
<dbReference type="Proteomes" id="UP001303115">
    <property type="component" value="Unassembled WGS sequence"/>
</dbReference>
<dbReference type="EMBL" id="MU854534">
    <property type="protein sequence ID" value="KAK4033366.1"/>
    <property type="molecule type" value="Genomic_DNA"/>
</dbReference>